<keyword evidence="3" id="KW-0808">Transferase</keyword>
<feature type="compositionally biased region" description="Low complexity" evidence="7">
    <location>
        <begin position="183"/>
        <end position="194"/>
    </location>
</feature>
<accession>A0A9P6K9G1</accession>
<dbReference type="Gene3D" id="1.25.40.10">
    <property type="entry name" value="Tetratricopeptide repeat domain"/>
    <property type="match status" value="1"/>
</dbReference>
<evidence type="ECO:0000256" key="4">
    <source>
        <dbReference type="ARBA" id="ARBA00022737"/>
    </source>
</evidence>
<dbReference type="EMBL" id="JAABOA010005251">
    <property type="protein sequence ID" value="KAF9577134.1"/>
    <property type="molecule type" value="Genomic_DNA"/>
</dbReference>
<evidence type="ECO:0000256" key="3">
    <source>
        <dbReference type="ARBA" id="ARBA00022679"/>
    </source>
</evidence>
<dbReference type="SMART" id="SM00028">
    <property type="entry name" value="TPR"/>
    <property type="match status" value="2"/>
</dbReference>
<dbReference type="Proteomes" id="UP000780801">
    <property type="component" value="Unassembled WGS sequence"/>
</dbReference>
<keyword evidence="4" id="KW-0677">Repeat</keyword>
<dbReference type="InterPro" id="IPR041312">
    <property type="entry name" value="CHIP_TPR_N"/>
</dbReference>
<organism evidence="9 10">
    <name type="scientific">Lunasporangiospora selenospora</name>
    <dbReference type="NCBI Taxonomy" id="979761"/>
    <lineage>
        <taxon>Eukaryota</taxon>
        <taxon>Fungi</taxon>
        <taxon>Fungi incertae sedis</taxon>
        <taxon>Mucoromycota</taxon>
        <taxon>Mortierellomycotina</taxon>
        <taxon>Mortierellomycetes</taxon>
        <taxon>Mortierellales</taxon>
        <taxon>Mortierellaceae</taxon>
        <taxon>Lunasporangiospora</taxon>
    </lineage>
</organism>
<dbReference type="Pfam" id="PF18391">
    <property type="entry name" value="CHIP_TPR_N"/>
    <property type="match status" value="1"/>
</dbReference>
<evidence type="ECO:0000313" key="10">
    <source>
        <dbReference type="Proteomes" id="UP000780801"/>
    </source>
</evidence>
<dbReference type="PROSITE" id="PS51698">
    <property type="entry name" value="U_BOX"/>
    <property type="match status" value="1"/>
</dbReference>
<dbReference type="GO" id="GO:0051087">
    <property type="term" value="F:protein-folding chaperone binding"/>
    <property type="evidence" value="ECO:0007669"/>
    <property type="project" value="TreeGrafter"/>
</dbReference>
<dbReference type="OrthoDB" id="629492at2759"/>
<comment type="caution">
    <text evidence="9">The sequence shown here is derived from an EMBL/GenBank/DDBJ whole genome shotgun (WGS) entry which is preliminary data.</text>
</comment>
<evidence type="ECO:0000256" key="5">
    <source>
        <dbReference type="ARBA" id="ARBA00022786"/>
    </source>
</evidence>
<dbReference type="GO" id="GO:0000209">
    <property type="term" value="P:protein polyubiquitination"/>
    <property type="evidence" value="ECO:0007669"/>
    <property type="project" value="TreeGrafter"/>
</dbReference>
<dbReference type="SUPFAM" id="SSF48452">
    <property type="entry name" value="TPR-like"/>
    <property type="match status" value="1"/>
</dbReference>
<feature type="domain" description="U-box" evidence="8">
    <location>
        <begin position="214"/>
        <end position="261"/>
    </location>
</feature>
<keyword evidence="6" id="KW-0802">TPR repeat</keyword>
<dbReference type="GO" id="GO:0061630">
    <property type="term" value="F:ubiquitin protein ligase activity"/>
    <property type="evidence" value="ECO:0007669"/>
    <property type="project" value="UniProtKB-EC"/>
</dbReference>
<dbReference type="InterPro" id="IPR011990">
    <property type="entry name" value="TPR-like_helical_dom_sf"/>
</dbReference>
<dbReference type="GO" id="GO:0043161">
    <property type="term" value="P:proteasome-mediated ubiquitin-dependent protein catabolic process"/>
    <property type="evidence" value="ECO:0007669"/>
    <property type="project" value="TreeGrafter"/>
</dbReference>
<gene>
    <name evidence="9" type="primary">STUB1</name>
    <name evidence="9" type="ORF">BGW38_007854</name>
</gene>
<dbReference type="PANTHER" id="PTHR46803:SF2">
    <property type="entry name" value="E3 UBIQUITIN-PROTEIN LIGASE CHIP"/>
    <property type="match status" value="1"/>
</dbReference>
<feature type="region of interest" description="Disordered" evidence="7">
    <location>
        <begin position="180"/>
        <end position="204"/>
    </location>
</feature>
<dbReference type="Gene3D" id="6.10.140.2020">
    <property type="match status" value="1"/>
</dbReference>
<comment type="catalytic activity">
    <reaction evidence="1">
        <text>S-ubiquitinyl-[E2 ubiquitin-conjugating enzyme]-L-cysteine + [acceptor protein]-L-lysine = [E2 ubiquitin-conjugating enzyme]-L-cysteine + N(6)-ubiquitinyl-[acceptor protein]-L-lysine.</text>
        <dbReference type="EC" id="2.3.2.27"/>
    </reaction>
</comment>
<evidence type="ECO:0000256" key="1">
    <source>
        <dbReference type="ARBA" id="ARBA00000900"/>
    </source>
</evidence>
<sequence length="261" mass="30094">MLSAEQHKLKGNDYFKSKAYDDAIQEYTTAIVKDPKIAVYYCNRANCFLKLERFSKVVSDCERVVELDVKSAYELALDQRSSFTKDIVQITSEAKKQRWIERERRLISEVSETYRYLSDLIHKDIKRQMDAIDPSSSDYDDELAYLRSDQETRLVQLETMMQRAVMPDEYAKPYVAHKDSLRTGGTTTTTTTTTKESKGHPPLASSTAIFVPREVPDHFLDKITFELMHDPVISIKSGISYERSALLDHFSYGRMFDPVAQ</sequence>
<evidence type="ECO:0000256" key="2">
    <source>
        <dbReference type="ARBA" id="ARBA00012483"/>
    </source>
</evidence>
<dbReference type="SUPFAM" id="SSF57850">
    <property type="entry name" value="RING/U-box"/>
    <property type="match status" value="1"/>
</dbReference>
<dbReference type="Pfam" id="PF04564">
    <property type="entry name" value="U-box"/>
    <property type="match status" value="1"/>
</dbReference>
<dbReference type="InterPro" id="IPR003613">
    <property type="entry name" value="Ubox_domain"/>
</dbReference>
<feature type="non-terminal residue" evidence="9">
    <location>
        <position position="261"/>
    </location>
</feature>
<keyword evidence="10" id="KW-1185">Reference proteome</keyword>
<dbReference type="GO" id="GO:0045862">
    <property type="term" value="P:positive regulation of proteolysis"/>
    <property type="evidence" value="ECO:0007669"/>
    <property type="project" value="TreeGrafter"/>
</dbReference>
<evidence type="ECO:0000256" key="7">
    <source>
        <dbReference type="SAM" id="MobiDB-lite"/>
    </source>
</evidence>
<dbReference type="AlphaFoldDB" id="A0A9P6K9G1"/>
<evidence type="ECO:0000259" key="8">
    <source>
        <dbReference type="PROSITE" id="PS51698"/>
    </source>
</evidence>
<dbReference type="InterPro" id="IPR019734">
    <property type="entry name" value="TPR_rpt"/>
</dbReference>
<dbReference type="GO" id="GO:0071218">
    <property type="term" value="P:cellular response to misfolded protein"/>
    <property type="evidence" value="ECO:0007669"/>
    <property type="project" value="TreeGrafter"/>
</dbReference>
<protein>
    <recommendedName>
        <fullName evidence="2">RING-type E3 ubiquitin transferase</fullName>
        <ecNumber evidence="2">2.3.2.27</ecNumber>
    </recommendedName>
</protein>
<evidence type="ECO:0000313" key="9">
    <source>
        <dbReference type="EMBL" id="KAF9577134.1"/>
    </source>
</evidence>
<dbReference type="PANTHER" id="PTHR46803">
    <property type="entry name" value="E3 UBIQUITIN-PROTEIN LIGASE CHIP"/>
    <property type="match status" value="1"/>
</dbReference>
<evidence type="ECO:0000256" key="6">
    <source>
        <dbReference type="PROSITE-ProRule" id="PRU00339"/>
    </source>
</evidence>
<reference evidence="9" key="1">
    <citation type="journal article" date="2020" name="Fungal Divers.">
        <title>Resolving the Mortierellaceae phylogeny through synthesis of multi-gene phylogenetics and phylogenomics.</title>
        <authorList>
            <person name="Vandepol N."/>
            <person name="Liber J."/>
            <person name="Desiro A."/>
            <person name="Na H."/>
            <person name="Kennedy M."/>
            <person name="Barry K."/>
            <person name="Grigoriev I.V."/>
            <person name="Miller A.N."/>
            <person name="O'Donnell K."/>
            <person name="Stajich J.E."/>
            <person name="Bonito G."/>
        </authorList>
    </citation>
    <scope>NUCLEOTIDE SEQUENCE</scope>
    <source>
        <strain evidence="9">KOD1015</strain>
    </source>
</reference>
<name>A0A9P6K9G1_9FUNG</name>
<dbReference type="InterPro" id="IPR013083">
    <property type="entry name" value="Znf_RING/FYVE/PHD"/>
</dbReference>
<dbReference type="Gene3D" id="3.30.40.10">
    <property type="entry name" value="Zinc/RING finger domain, C3HC4 (zinc finger)"/>
    <property type="match status" value="1"/>
</dbReference>
<dbReference type="GO" id="GO:0005737">
    <property type="term" value="C:cytoplasm"/>
    <property type="evidence" value="ECO:0007669"/>
    <property type="project" value="TreeGrafter"/>
</dbReference>
<dbReference type="EC" id="2.3.2.27" evidence="2"/>
<dbReference type="GO" id="GO:0006515">
    <property type="term" value="P:protein quality control for misfolded or incompletely synthesized proteins"/>
    <property type="evidence" value="ECO:0007669"/>
    <property type="project" value="TreeGrafter"/>
</dbReference>
<feature type="repeat" description="TPR" evidence="6">
    <location>
        <begin position="4"/>
        <end position="37"/>
    </location>
</feature>
<keyword evidence="5" id="KW-0833">Ubl conjugation pathway</keyword>
<proteinExistence type="predicted"/>
<dbReference type="PROSITE" id="PS50005">
    <property type="entry name" value="TPR"/>
    <property type="match status" value="1"/>
</dbReference>